<feature type="region of interest" description="Disordered" evidence="6">
    <location>
        <begin position="18"/>
        <end position="37"/>
    </location>
</feature>
<evidence type="ECO:0000313" key="8">
    <source>
        <dbReference type="EMBL" id="WZN66299.1"/>
    </source>
</evidence>
<feature type="compositionally biased region" description="Low complexity" evidence="6">
    <location>
        <begin position="22"/>
        <end position="31"/>
    </location>
</feature>
<keyword evidence="4" id="KW-0808">Transferase</keyword>
<dbReference type="EMBL" id="CP151515">
    <property type="protein sequence ID" value="WZN66299.1"/>
    <property type="molecule type" value="Genomic_DNA"/>
</dbReference>
<accession>A0AAX4PJ17</accession>
<protein>
    <recommendedName>
        <fullName evidence="3">lipoyl(octanoyl) transferase</fullName>
        <ecNumber evidence="3">2.3.1.181</ecNumber>
    </recommendedName>
</protein>
<name>A0AAX4PJ17_9CHLO</name>
<dbReference type="InterPro" id="IPR000544">
    <property type="entry name" value="Octanoyltransferase"/>
</dbReference>
<comment type="pathway">
    <text evidence="1">Protein modification; protein lipoylation via endogenous pathway; protein N(6)-(lipoyl)lysine from octanoyl-[acyl-carrier-protein]: step 1/2.</text>
</comment>
<dbReference type="PANTHER" id="PTHR10993:SF7">
    <property type="entry name" value="LIPOYLTRANSFERASE 2, MITOCHONDRIAL-RELATED"/>
    <property type="match status" value="1"/>
</dbReference>
<evidence type="ECO:0000259" key="7">
    <source>
        <dbReference type="PROSITE" id="PS51733"/>
    </source>
</evidence>
<dbReference type="InterPro" id="IPR045864">
    <property type="entry name" value="aa-tRNA-synth_II/BPL/LPL"/>
</dbReference>
<dbReference type="InterPro" id="IPR004143">
    <property type="entry name" value="BPL_LPL_catalytic"/>
</dbReference>
<evidence type="ECO:0000256" key="5">
    <source>
        <dbReference type="ARBA" id="ARBA00023315"/>
    </source>
</evidence>
<dbReference type="CDD" id="cd16444">
    <property type="entry name" value="LipB"/>
    <property type="match status" value="1"/>
</dbReference>
<organism evidence="8 9">
    <name type="scientific">Chloropicon roscoffensis</name>
    <dbReference type="NCBI Taxonomy" id="1461544"/>
    <lineage>
        <taxon>Eukaryota</taxon>
        <taxon>Viridiplantae</taxon>
        <taxon>Chlorophyta</taxon>
        <taxon>Chloropicophyceae</taxon>
        <taxon>Chloropicales</taxon>
        <taxon>Chloropicaceae</taxon>
        <taxon>Chloropicon</taxon>
    </lineage>
</organism>
<keyword evidence="9" id="KW-1185">Reference proteome</keyword>
<keyword evidence="5" id="KW-0012">Acyltransferase</keyword>
<evidence type="ECO:0000256" key="1">
    <source>
        <dbReference type="ARBA" id="ARBA00004821"/>
    </source>
</evidence>
<dbReference type="PROSITE" id="PS51733">
    <property type="entry name" value="BPL_LPL_CATALYTIC"/>
    <property type="match status" value="1"/>
</dbReference>
<dbReference type="EC" id="2.3.1.181" evidence="3"/>
<dbReference type="GO" id="GO:0009249">
    <property type="term" value="P:protein lipoylation"/>
    <property type="evidence" value="ECO:0007669"/>
    <property type="project" value="InterPro"/>
</dbReference>
<dbReference type="Pfam" id="PF21948">
    <property type="entry name" value="LplA-B_cat"/>
    <property type="match status" value="1"/>
</dbReference>
<sequence>MRTVAMAGALRALERDAGHLASTSSSSSSSSSRRREVPCVLMDRSDRALPYEVVWEEQKRLVESKCRELDRADRCARQDVLLVQHEPVYTLGAGSTTENLLFDEEDPPLPLYRTERGGEVTYHGPGQLVLYPILDLRSFEQDLHWYMRSLEEVALQVLLSFGVQGHRVEGMTGVWVGDAKVAALGVRGRRWVTYHGLAINVCCDLGPFEDIVPCGIQGRRVTSLAEVLAEKGGAIVWGSEEELLKEAAARMADSFERVFGVDLHRQKG</sequence>
<proteinExistence type="inferred from homology"/>
<evidence type="ECO:0000256" key="2">
    <source>
        <dbReference type="ARBA" id="ARBA00007907"/>
    </source>
</evidence>
<dbReference type="SUPFAM" id="SSF55681">
    <property type="entry name" value="Class II aaRS and biotin synthetases"/>
    <property type="match status" value="1"/>
</dbReference>
<dbReference type="Proteomes" id="UP001472866">
    <property type="component" value="Chromosome 15"/>
</dbReference>
<dbReference type="GO" id="GO:0033819">
    <property type="term" value="F:lipoyl(octanoyl) transferase activity"/>
    <property type="evidence" value="ECO:0007669"/>
    <property type="project" value="UniProtKB-EC"/>
</dbReference>
<dbReference type="HAMAP" id="MF_00013">
    <property type="entry name" value="LipB"/>
    <property type="match status" value="1"/>
</dbReference>
<dbReference type="PROSITE" id="PS01313">
    <property type="entry name" value="LIPB"/>
    <property type="match status" value="1"/>
</dbReference>
<feature type="domain" description="BPL/LPL catalytic" evidence="7">
    <location>
        <begin position="74"/>
        <end position="263"/>
    </location>
</feature>
<reference evidence="8 9" key="1">
    <citation type="submission" date="2024-03" db="EMBL/GenBank/DDBJ databases">
        <title>Complete genome sequence of the green alga Chloropicon roscoffensis RCC1871.</title>
        <authorList>
            <person name="Lemieux C."/>
            <person name="Pombert J.-F."/>
            <person name="Otis C."/>
            <person name="Turmel M."/>
        </authorList>
    </citation>
    <scope>NUCLEOTIDE SEQUENCE [LARGE SCALE GENOMIC DNA]</scope>
    <source>
        <strain evidence="8 9">RCC1871</strain>
    </source>
</reference>
<dbReference type="NCBIfam" id="NF010925">
    <property type="entry name" value="PRK14345.1"/>
    <property type="match status" value="1"/>
</dbReference>
<evidence type="ECO:0000313" key="9">
    <source>
        <dbReference type="Proteomes" id="UP001472866"/>
    </source>
</evidence>
<evidence type="ECO:0000256" key="4">
    <source>
        <dbReference type="ARBA" id="ARBA00022679"/>
    </source>
</evidence>
<evidence type="ECO:0000256" key="6">
    <source>
        <dbReference type="SAM" id="MobiDB-lite"/>
    </source>
</evidence>
<evidence type="ECO:0000256" key="3">
    <source>
        <dbReference type="ARBA" id="ARBA00012334"/>
    </source>
</evidence>
<dbReference type="PANTHER" id="PTHR10993">
    <property type="entry name" value="OCTANOYLTRANSFERASE"/>
    <property type="match status" value="1"/>
</dbReference>
<dbReference type="InterPro" id="IPR020605">
    <property type="entry name" value="Octanoyltransferase_CS"/>
</dbReference>
<dbReference type="NCBIfam" id="TIGR00214">
    <property type="entry name" value="lipB"/>
    <property type="match status" value="1"/>
</dbReference>
<gene>
    <name evidence="8" type="ORF">HKI87_15g78640</name>
</gene>
<dbReference type="AlphaFoldDB" id="A0AAX4PJ17"/>
<comment type="similarity">
    <text evidence="2">Belongs to the LipB family.</text>
</comment>
<dbReference type="Gene3D" id="3.30.930.10">
    <property type="entry name" value="Bira Bifunctional Protein, Domain 2"/>
    <property type="match status" value="1"/>
</dbReference>